<dbReference type="Proteomes" id="UP001297272">
    <property type="component" value="Unassembled WGS sequence"/>
</dbReference>
<feature type="transmembrane region" description="Helical" evidence="1">
    <location>
        <begin position="204"/>
        <end position="226"/>
    </location>
</feature>
<evidence type="ECO:0000313" key="3">
    <source>
        <dbReference type="Proteomes" id="UP001297272"/>
    </source>
</evidence>
<keyword evidence="1" id="KW-1133">Transmembrane helix</keyword>
<gene>
    <name evidence="2" type="ORF">JYU29_12400</name>
</gene>
<feature type="transmembrane region" description="Helical" evidence="1">
    <location>
        <begin position="140"/>
        <end position="162"/>
    </location>
</feature>
<reference evidence="2 3" key="1">
    <citation type="submission" date="2021-03" db="EMBL/GenBank/DDBJ databases">
        <title>Tianweitania aestuarii sp. nov., isolated from a tidal flat.</title>
        <authorList>
            <person name="Park S."/>
            <person name="Yoon J.-H."/>
        </authorList>
    </citation>
    <scope>NUCLEOTIDE SEQUENCE [LARGE SCALE GENOMIC DNA]</scope>
    <source>
        <strain evidence="2 3">BSSL-BM11</strain>
    </source>
</reference>
<keyword evidence="1" id="KW-0812">Transmembrane</keyword>
<feature type="transmembrane region" description="Helical" evidence="1">
    <location>
        <begin position="72"/>
        <end position="90"/>
    </location>
</feature>
<protein>
    <submittedName>
        <fullName evidence="2">DUF3667 domain-containing protein</fullName>
    </submittedName>
</protein>
<feature type="transmembrane region" description="Helical" evidence="1">
    <location>
        <begin position="110"/>
        <end position="128"/>
    </location>
</feature>
<dbReference type="EMBL" id="JAFMNX010000003">
    <property type="protein sequence ID" value="MBS9721485.1"/>
    <property type="molecule type" value="Genomic_DNA"/>
</dbReference>
<dbReference type="Pfam" id="PF12412">
    <property type="entry name" value="DUF3667"/>
    <property type="match status" value="1"/>
</dbReference>
<keyword evidence="3" id="KW-1185">Reference proteome</keyword>
<keyword evidence="1" id="KW-0472">Membrane</keyword>
<proteinExistence type="predicted"/>
<comment type="caution">
    <text evidence="2">The sequence shown here is derived from an EMBL/GenBank/DDBJ whole genome shotgun (WGS) entry which is preliminary data.</text>
</comment>
<name>A0ABS5RWQ0_9HYPH</name>
<evidence type="ECO:0000313" key="2">
    <source>
        <dbReference type="EMBL" id="MBS9721485.1"/>
    </source>
</evidence>
<dbReference type="RefSeq" id="WP_213985140.1">
    <property type="nucleotide sequence ID" value="NZ_JAFMNX010000003.1"/>
</dbReference>
<evidence type="ECO:0000256" key="1">
    <source>
        <dbReference type="SAM" id="Phobius"/>
    </source>
</evidence>
<accession>A0ABS5RWQ0</accession>
<dbReference type="InterPro" id="IPR022134">
    <property type="entry name" value="DUF3667"/>
</dbReference>
<sequence>MASLTGPYCSACGQKQAERFGSSHLGKEAWEKIRWFEGDMLKAAFKVALRPGTVAREYVLGKRQSHTHPLKLLLAAIVLLLVVIAQTDYLSSSDQTLSKAIELVRTYSKWSFSLGIVAILVASNLTFWRRGGFNFVEHLVLATYTHFVIIAANIINLSPLLIRSTPELVQKHRLYTGIYMDWVEAGIVFLSFGQFFAIDWRRQWWWPAIGAAVFYLTKEGLLYLYARAVIRIVLAQLT</sequence>
<organism evidence="2 3">
    <name type="scientific">Tianweitania aestuarii</name>
    <dbReference type="NCBI Taxonomy" id="2814886"/>
    <lineage>
        <taxon>Bacteria</taxon>
        <taxon>Pseudomonadati</taxon>
        <taxon>Pseudomonadota</taxon>
        <taxon>Alphaproteobacteria</taxon>
        <taxon>Hyphomicrobiales</taxon>
        <taxon>Phyllobacteriaceae</taxon>
        <taxon>Tianweitania</taxon>
    </lineage>
</organism>